<sequence length="239" mass="26988">MTSPLHYSVDPSTNPATWPPQDAVEKHIHDCKVNMLFVNTNGTSDFRMLRTGTNKHIHQILNQINSHVDRGLYQLYSLNASAYTWVVTIYTEKSEEELLGLGGLHWDGKDDTLPEVTQANTSTSVLYSVDLSSNPDPDRWPGSVSGFIDISKVDVLFVNINGATDFNMLRTGTNESLDQVLKQVTRHVNRGLYRIVNLSMTEFSCVVVLFTEKSRSDLVWKNGFPWDQKQDVQPEVTLN</sequence>
<gene>
    <name evidence="1" type="ORF">CTRU02_212410</name>
</gene>
<protein>
    <submittedName>
        <fullName evidence="1">Uncharacterized protein</fullName>
    </submittedName>
</protein>
<dbReference type="EMBL" id="VUJX02000008">
    <property type="protein sequence ID" value="KAL0933447.1"/>
    <property type="molecule type" value="Genomic_DNA"/>
</dbReference>
<proteinExistence type="predicted"/>
<accession>A0ACC3YNP0</accession>
<comment type="caution">
    <text evidence="1">The sequence shown here is derived from an EMBL/GenBank/DDBJ whole genome shotgun (WGS) entry which is preliminary data.</text>
</comment>
<organism evidence="1 2">
    <name type="scientific">Colletotrichum truncatum</name>
    <name type="common">Anthracnose fungus</name>
    <name type="synonym">Colletotrichum capsici</name>
    <dbReference type="NCBI Taxonomy" id="5467"/>
    <lineage>
        <taxon>Eukaryota</taxon>
        <taxon>Fungi</taxon>
        <taxon>Dikarya</taxon>
        <taxon>Ascomycota</taxon>
        <taxon>Pezizomycotina</taxon>
        <taxon>Sordariomycetes</taxon>
        <taxon>Hypocreomycetidae</taxon>
        <taxon>Glomerellales</taxon>
        <taxon>Glomerellaceae</taxon>
        <taxon>Colletotrichum</taxon>
        <taxon>Colletotrichum truncatum species complex</taxon>
    </lineage>
</organism>
<evidence type="ECO:0000313" key="2">
    <source>
        <dbReference type="Proteomes" id="UP000805649"/>
    </source>
</evidence>
<name>A0ACC3YNP0_COLTU</name>
<evidence type="ECO:0000313" key="1">
    <source>
        <dbReference type="EMBL" id="KAL0933447.1"/>
    </source>
</evidence>
<reference evidence="1 2" key="1">
    <citation type="journal article" date="2020" name="Phytopathology">
        <title>Genome Sequence Resources of Colletotrichum truncatum, C. plurivorum, C. musicola, and C. sojae: Four Species Pathogenic to Soybean (Glycine max).</title>
        <authorList>
            <person name="Rogerio F."/>
            <person name="Boufleur T.R."/>
            <person name="Ciampi-Guillardi M."/>
            <person name="Sukno S.A."/>
            <person name="Thon M.R."/>
            <person name="Massola Junior N.S."/>
            <person name="Baroncelli R."/>
        </authorList>
    </citation>
    <scope>NUCLEOTIDE SEQUENCE [LARGE SCALE GENOMIC DNA]</scope>
    <source>
        <strain evidence="1 2">CMES1059</strain>
    </source>
</reference>
<dbReference type="Proteomes" id="UP000805649">
    <property type="component" value="Unassembled WGS sequence"/>
</dbReference>
<keyword evidence="2" id="KW-1185">Reference proteome</keyword>